<dbReference type="GO" id="GO:0005737">
    <property type="term" value="C:cytoplasm"/>
    <property type="evidence" value="ECO:0007669"/>
    <property type="project" value="TreeGrafter"/>
</dbReference>
<dbReference type="GO" id="GO:0006520">
    <property type="term" value="P:amino acid metabolic process"/>
    <property type="evidence" value="ECO:0007669"/>
    <property type="project" value="InterPro"/>
</dbReference>
<evidence type="ECO:0000256" key="4">
    <source>
        <dbReference type="ARBA" id="ARBA00022898"/>
    </source>
</evidence>
<dbReference type="PANTHER" id="PTHR11999">
    <property type="entry name" value="GROUP II PYRIDOXAL-5-PHOSPHATE DECARBOXYLASE"/>
    <property type="match status" value="1"/>
</dbReference>
<dbReference type="GO" id="GO:0030170">
    <property type="term" value="F:pyridoxal phosphate binding"/>
    <property type="evidence" value="ECO:0007669"/>
    <property type="project" value="InterPro"/>
</dbReference>
<accession>A0A8J6XU48</accession>
<dbReference type="Gene3D" id="3.90.1150.10">
    <property type="entry name" value="Aspartate Aminotransferase, domain 1"/>
    <property type="match status" value="1"/>
</dbReference>
<evidence type="ECO:0000256" key="3">
    <source>
        <dbReference type="ARBA" id="ARBA00022793"/>
    </source>
</evidence>
<dbReference type="Pfam" id="PF00282">
    <property type="entry name" value="Pyridoxal_deC"/>
    <property type="match status" value="1"/>
</dbReference>
<dbReference type="GO" id="GO:0019752">
    <property type="term" value="P:carboxylic acid metabolic process"/>
    <property type="evidence" value="ECO:0007669"/>
    <property type="project" value="InterPro"/>
</dbReference>
<dbReference type="InterPro" id="IPR015422">
    <property type="entry name" value="PyrdxlP-dep_Trfase_small"/>
</dbReference>
<evidence type="ECO:0000256" key="5">
    <source>
        <dbReference type="ARBA" id="ARBA00023239"/>
    </source>
</evidence>
<dbReference type="InterPro" id="IPR002129">
    <property type="entry name" value="PyrdxlP-dep_de-COase"/>
</dbReference>
<evidence type="ECO:0000256" key="2">
    <source>
        <dbReference type="ARBA" id="ARBA00009533"/>
    </source>
</evidence>
<keyword evidence="3" id="KW-0210">Decarboxylase</keyword>
<dbReference type="InterPro" id="IPR015424">
    <property type="entry name" value="PyrdxlP-dep_Trfase"/>
</dbReference>
<comment type="caution">
    <text evidence="8">The sequence shown here is derived from an EMBL/GenBank/DDBJ whole genome shotgun (WGS) entry which is preliminary data.</text>
</comment>
<dbReference type="Proteomes" id="UP000648239">
    <property type="component" value="Unassembled WGS sequence"/>
</dbReference>
<evidence type="ECO:0000313" key="8">
    <source>
        <dbReference type="EMBL" id="MBD3866936.1"/>
    </source>
</evidence>
<proteinExistence type="inferred from homology"/>
<dbReference type="PROSITE" id="PS00392">
    <property type="entry name" value="DDC_GAD_HDC_YDC"/>
    <property type="match status" value="1"/>
</dbReference>
<sequence length="477" mass="53835">MKNRYGDMDPDEFRKAAHQVADQIADYLKELESYSVLPDIAPGDVKASIPKDPPASPQPWDDILQDYRTLVQPNITHWQHPGFMAYFPSVASGPGILGEWLAAGLNSNVMFWRNAPASTEVEERTVEWLRSMLGLPALFDGMLTDTASISSLLSITVARHAVPGLDARQSGLAAGKLPGRLRLYQSTEAHMTIDKAAIVTGVGLDGIRRIPADAEYRMRPELLEAAIAEDRENGWIPFCVVGTLGTTSSTSVDPADRLADICEREKLWLHLDAAYAGTAALAEEFRHHFKGWERANSIVVNPHKWMFTPFDASLLLFRDRDQFRDTFSLVPEYIKTPDTGEVHNFNEYGVQLGRRFRALKLWMMIRYFGSDGMAARVRHHVEMAREMRSWIEAEPDWEMLAPTPFATLCFRYAPKDVDDLDSLNEAIMAKVNKSGDIFLSHTKLNDRYTIRVSIGNPRQTMDHVRRCWELLKEAAVS</sequence>
<protein>
    <submittedName>
        <fullName evidence="8">Amino acid decarboxylase</fullName>
    </submittedName>
</protein>
<dbReference type="Gene3D" id="3.40.640.10">
    <property type="entry name" value="Type I PLP-dependent aspartate aminotransferase-like (Major domain)"/>
    <property type="match status" value="1"/>
</dbReference>
<organism evidence="8 9">
    <name type="scientific">Candidatus Polarisedimenticola svalbardensis</name>
    <dbReference type="NCBI Taxonomy" id="2886004"/>
    <lineage>
        <taxon>Bacteria</taxon>
        <taxon>Pseudomonadati</taxon>
        <taxon>Acidobacteriota</taxon>
        <taxon>Candidatus Polarisedimenticolia</taxon>
        <taxon>Candidatus Polarisedimenticolales</taxon>
        <taxon>Candidatus Polarisedimenticolaceae</taxon>
        <taxon>Candidatus Polarisedimenticola</taxon>
    </lineage>
</organism>
<dbReference type="InterPro" id="IPR021115">
    <property type="entry name" value="Pyridoxal-P_BS"/>
</dbReference>
<dbReference type="SUPFAM" id="SSF53383">
    <property type="entry name" value="PLP-dependent transferases"/>
    <property type="match status" value="1"/>
</dbReference>
<evidence type="ECO:0000256" key="6">
    <source>
        <dbReference type="PIRSR" id="PIRSR602129-50"/>
    </source>
</evidence>
<dbReference type="Gene3D" id="1.20.1340.10">
    <property type="entry name" value="dopa decarboxylase, N-terminal domain"/>
    <property type="match status" value="1"/>
</dbReference>
<dbReference type="InterPro" id="IPR015421">
    <property type="entry name" value="PyrdxlP-dep_Trfase_major"/>
</dbReference>
<comment type="similarity">
    <text evidence="2 7">Belongs to the group II decarboxylase family.</text>
</comment>
<keyword evidence="5 7" id="KW-0456">Lyase</keyword>
<evidence type="ECO:0000256" key="1">
    <source>
        <dbReference type="ARBA" id="ARBA00001933"/>
    </source>
</evidence>
<dbReference type="EMBL" id="JACXWD010000004">
    <property type="protein sequence ID" value="MBD3866936.1"/>
    <property type="molecule type" value="Genomic_DNA"/>
</dbReference>
<dbReference type="GO" id="GO:0016831">
    <property type="term" value="F:carboxy-lyase activity"/>
    <property type="evidence" value="ECO:0007669"/>
    <property type="project" value="UniProtKB-KW"/>
</dbReference>
<evidence type="ECO:0000313" key="9">
    <source>
        <dbReference type="Proteomes" id="UP000648239"/>
    </source>
</evidence>
<dbReference type="InterPro" id="IPR010977">
    <property type="entry name" value="Aromatic_deC"/>
</dbReference>
<comment type="cofactor">
    <cofactor evidence="1 6 7">
        <name>pyridoxal 5'-phosphate</name>
        <dbReference type="ChEBI" id="CHEBI:597326"/>
    </cofactor>
</comment>
<feature type="modified residue" description="N6-(pyridoxal phosphate)lysine" evidence="6">
    <location>
        <position position="304"/>
    </location>
</feature>
<reference evidence="8 9" key="1">
    <citation type="submission" date="2020-08" db="EMBL/GenBank/DDBJ databases">
        <title>Acidobacteriota in marine sediments use diverse sulfur dissimilation pathways.</title>
        <authorList>
            <person name="Wasmund K."/>
        </authorList>
    </citation>
    <scope>NUCLEOTIDE SEQUENCE [LARGE SCALE GENOMIC DNA]</scope>
    <source>
        <strain evidence="8">MAG AM4</strain>
    </source>
</reference>
<dbReference type="PANTHER" id="PTHR11999:SF70">
    <property type="entry name" value="MIP05841P"/>
    <property type="match status" value="1"/>
</dbReference>
<evidence type="ECO:0000256" key="7">
    <source>
        <dbReference type="RuleBase" id="RU000382"/>
    </source>
</evidence>
<keyword evidence="4 6" id="KW-0663">Pyridoxal phosphate</keyword>
<gene>
    <name evidence="8" type="ORF">IFK94_02335</name>
</gene>
<name>A0A8J6XU48_9BACT</name>
<dbReference type="AlphaFoldDB" id="A0A8J6XU48"/>
<dbReference type="PRINTS" id="PR00800">
    <property type="entry name" value="YHDCRBOXLASE"/>
</dbReference>